<dbReference type="GO" id="GO:0004656">
    <property type="term" value="F:procollagen-proline 4-dioxygenase activity"/>
    <property type="evidence" value="ECO:0007669"/>
    <property type="project" value="UniProtKB-EC"/>
</dbReference>
<keyword evidence="17" id="KW-1185">Reference proteome</keyword>
<evidence type="ECO:0000256" key="9">
    <source>
        <dbReference type="ARBA" id="ARBA00022989"/>
    </source>
</evidence>
<dbReference type="GO" id="GO:0031418">
    <property type="term" value="F:L-ascorbic acid binding"/>
    <property type="evidence" value="ECO:0007669"/>
    <property type="project" value="InterPro"/>
</dbReference>
<evidence type="ECO:0000256" key="10">
    <source>
        <dbReference type="ARBA" id="ARBA00023002"/>
    </source>
</evidence>
<keyword evidence="7" id="KW-0223">Dioxygenase</keyword>
<dbReference type="EMBL" id="CP001330">
    <property type="protein sequence ID" value="ACO66485.1"/>
    <property type="molecule type" value="Genomic_DNA"/>
</dbReference>
<dbReference type="GeneID" id="8247649"/>
<dbReference type="OrthoDB" id="420380at2759"/>
<dbReference type="PANTHER" id="PTHR10869">
    <property type="entry name" value="PROLYL 4-HYDROXYLASE ALPHA SUBUNIT"/>
    <property type="match status" value="1"/>
</dbReference>
<organism evidence="16 17">
    <name type="scientific">Micromonas commoda (strain RCC299 / NOUM17 / CCMP2709)</name>
    <name type="common">Picoplanktonic green alga</name>
    <dbReference type="NCBI Taxonomy" id="296587"/>
    <lineage>
        <taxon>Eukaryota</taxon>
        <taxon>Viridiplantae</taxon>
        <taxon>Chlorophyta</taxon>
        <taxon>Mamiellophyceae</taxon>
        <taxon>Mamiellales</taxon>
        <taxon>Mamiellaceae</taxon>
        <taxon>Micromonas</taxon>
    </lineage>
</organism>
<dbReference type="FunCoup" id="C1EE65">
    <property type="interactions" value="423"/>
</dbReference>
<protein>
    <recommendedName>
        <fullName evidence="4">procollagen-proline 4-dioxygenase</fullName>
        <ecNumber evidence="4">1.14.11.2</ecNumber>
    </recommendedName>
</protein>
<dbReference type="eggNOG" id="KOG1591">
    <property type="taxonomic scope" value="Eukaryota"/>
</dbReference>
<evidence type="ECO:0000256" key="5">
    <source>
        <dbReference type="ARBA" id="ARBA00022692"/>
    </source>
</evidence>
<feature type="non-terminal residue" evidence="16">
    <location>
        <position position="267"/>
    </location>
</feature>
<evidence type="ECO:0000256" key="3">
    <source>
        <dbReference type="ARBA" id="ARBA00006511"/>
    </source>
</evidence>
<dbReference type="OMA" id="GHPGVWH"/>
<dbReference type="EC" id="1.14.11.2" evidence="4"/>
<dbReference type="InterPro" id="IPR044862">
    <property type="entry name" value="Pro_4_hyd_alph_FE2OG_OXY"/>
</dbReference>
<feature type="non-terminal residue" evidence="16">
    <location>
        <position position="1"/>
    </location>
</feature>
<dbReference type="AlphaFoldDB" id="C1EE65"/>
<dbReference type="Pfam" id="PF13640">
    <property type="entry name" value="2OG-FeII_Oxy_3"/>
    <property type="match status" value="1"/>
</dbReference>
<comment type="cofactor">
    <cofactor evidence="1">
        <name>L-ascorbate</name>
        <dbReference type="ChEBI" id="CHEBI:38290"/>
    </cofactor>
</comment>
<dbReference type="KEGG" id="mis:MICPUN_70761"/>
<keyword evidence="9" id="KW-1133">Transmembrane helix</keyword>
<evidence type="ECO:0000313" key="16">
    <source>
        <dbReference type="EMBL" id="ACO66485.1"/>
    </source>
</evidence>
<dbReference type="STRING" id="296587.C1EE65"/>
<reference evidence="16 17" key="1">
    <citation type="journal article" date="2009" name="Science">
        <title>Green evolution and dynamic adaptations revealed by genomes of the marine picoeukaryotes Micromonas.</title>
        <authorList>
            <person name="Worden A.Z."/>
            <person name="Lee J.H."/>
            <person name="Mock T."/>
            <person name="Rouze P."/>
            <person name="Simmons M.P."/>
            <person name="Aerts A.L."/>
            <person name="Allen A.E."/>
            <person name="Cuvelier M.L."/>
            <person name="Derelle E."/>
            <person name="Everett M.V."/>
            <person name="Foulon E."/>
            <person name="Grimwood J."/>
            <person name="Gundlach H."/>
            <person name="Henrissat B."/>
            <person name="Napoli C."/>
            <person name="McDonald S.M."/>
            <person name="Parker M.S."/>
            <person name="Rombauts S."/>
            <person name="Salamov A."/>
            <person name="Von Dassow P."/>
            <person name="Badger J.H."/>
            <person name="Coutinho P.M."/>
            <person name="Demir E."/>
            <person name="Dubchak I."/>
            <person name="Gentemann C."/>
            <person name="Eikrem W."/>
            <person name="Gready J.E."/>
            <person name="John U."/>
            <person name="Lanier W."/>
            <person name="Lindquist E.A."/>
            <person name="Lucas S."/>
            <person name="Mayer K.F."/>
            <person name="Moreau H."/>
            <person name="Not F."/>
            <person name="Otillar R."/>
            <person name="Panaud O."/>
            <person name="Pangilinan J."/>
            <person name="Paulsen I."/>
            <person name="Piegu B."/>
            <person name="Poliakov A."/>
            <person name="Robbens S."/>
            <person name="Schmutz J."/>
            <person name="Toulza E."/>
            <person name="Wyss T."/>
            <person name="Zelensky A."/>
            <person name="Zhou K."/>
            <person name="Armbrust E.V."/>
            <person name="Bhattacharya D."/>
            <person name="Goodenough U.W."/>
            <person name="Van de Peer Y."/>
            <person name="Grigoriev I.V."/>
        </authorList>
    </citation>
    <scope>NUCLEOTIDE SEQUENCE [LARGE SCALE GENOMIC DNA]</scope>
    <source>
        <strain evidence="17">RCC299 / NOUM17</strain>
    </source>
</reference>
<name>C1EE65_MICCC</name>
<dbReference type="PANTHER" id="PTHR10869:SF238">
    <property type="entry name" value="PROLYL 4-HYDROXYLASE 6-RELATED"/>
    <property type="match status" value="1"/>
</dbReference>
<dbReference type="GO" id="GO:0005506">
    <property type="term" value="F:iron ion binding"/>
    <property type="evidence" value="ECO:0007669"/>
    <property type="project" value="InterPro"/>
</dbReference>
<feature type="domain" description="Fe2OG dioxygenase" evidence="15">
    <location>
        <begin position="88"/>
        <end position="211"/>
    </location>
</feature>
<evidence type="ECO:0000256" key="12">
    <source>
        <dbReference type="ARBA" id="ARBA00023136"/>
    </source>
</evidence>
<evidence type="ECO:0000256" key="11">
    <source>
        <dbReference type="ARBA" id="ARBA00023004"/>
    </source>
</evidence>
<dbReference type="RefSeq" id="XP_002505227.1">
    <property type="nucleotide sequence ID" value="XM_002505181.1"/>
</dbReference>
<dbReference type="SMART" id="SM00702">
    <property type="entry name" value="P4Hc"/>
    <property type="match status" value="1"/>
</dbReference>
<keyword evidence="8" id="KW-0735">Signal-anchor</keyword>
<evidence type="ECO:0000256" key="1">
    <source>
        <dbReference type="ARBA" id="ARBA00001961"/>
    </source>
</evidence>
<evidence type="ECO:0000256" key="8">
    <source>
        <dbReference type="ARBA" id="ARBA00022968"/>
    </source>
</evidence>
<dbReference type="InterPro" id="IPR005123">
    <property type="entry name" value="Oxoglu/Fe-dep_dioxygenase_dom"/>
</dbReference>
<dbReference type="GO" id="GO:0005789">
    <property type="term" value="C:endoplasmic reticulum membrane"/>
    <property type="evidence" value="ECO:0007669"/>
    <property type="project" value="UniProtKB-SubCell"/>
</dbReference>
<keyword evidence="10" id="KW-0560">Oxidoreductase</keyword>
<dbReference type="FunFam" id="2.60.120.620:FF:000002">
    <property type="entry name" value="Prolyl 4-hydroxylase 4"/>
    <property type="match status" value="1"/>
</dbReference>
<evidence type="ECO:0000313" key="17">
    <source>
        <dbReference type="Proteomes" id="UP000002009"/>
    </source>
</evidence>
<dbReference type="InParanoid" id="C1EE65"/>
<dbReference type="InterPro" id="IPR006620">
    <property type="entry name" value="Pro_4_hyd_alph"/>
</dbReference>
<comment type="similarity">
    <text evidence="3">Belongs to the P4HA family.</text>
</comment>
<keyword evidence="12" id="KW-0472">Membrane</keyword>
<evidence type="ECO:0000256" key="7">
    <source>
        <dbReference type="ARBA" id="ARBA00022964"/>
    </source>
</evidence>
<evidence type="ECO:0000256" key="14">
    <source>
        <dbReference type="ARBA" id="ARBA00049169"/>
    </source>
</evidence>
<keyword evidence="13" id="KW-0325">Glycoprotein</keyword>
<dbReference type="Gene3D" id="2.60.120.620">
    <property type="entry name" value="q2cbj1_9rhob like domain"/>
    <property type="match status" value="1"/>
</dbReference>
<comment type="subcellular location">
    <subcellularLocation>
        <location evidence="2">Endoplasmic reticulum membrane</location>
        <topology evidence="2">Single-pass type II membrane protein</topology>
    </subcellularLocation>
</comment>
<dbReference type="Proteomes" id="UP000002009">
    <property type="component" value="Chromosome 11"/>
</dbReference>
<keyword evidence="5" id="KW-0812">Transmembrane</keyword>
<evidence type="ECO:0000256" key="6">
    <source>
        <dbReference type="ARBA" id="ARBA00022723"/>
    </source>
</evidence>
<sequence length="267" mass="30239">DRSRIVKLSEKPKAYLYRGFLRQAECDYIKERAKPKLEKSTVVDNKTGQSVPSNIRTSDGMFFDRHEDDIIEDIERRIAEWTNVPWENGEGIQVLRYEVGQKYEPHLDAFSDKFNTEESKGGQRMATVLMYLSDVEEGGETVFPRSVDKPHKGDPKWSECAQRGVAVKARKGDALLFWSLDIDSNVDELSLHGGCPVIKGTKWSATKWMHLKSFDTANSFKFPEGVCDDVNEQCEGWASTGECEKNPKYMIGNGKTDGYCVRACGKC</sequence>
<dbReference type="InterPro" id="IPR045054">
    <property type="entry name" value="P4HA-like"/>
</dbReference>
<evidence type="ECO:0000256" key="4">
    <source>
        <dbReference type="ARBA" id="ARBA00012269"/>
    </source>
</evidence>
<evidence type="ECO:0000256" key="2">
    <source>
        <dbReference type="ARBA" id="ARBA00004648"/>
    </source>
</evidence>
<keyword evidence="6" id="KW-0479">Metal-binding</keyword>
<dbReference type="PROSITE" id="PS51471">
    <property type="entry name" value="FE2OG_OXY"/>
    <property type="match status" value="1"/>
</dbReference>
<evidence type="ECO:0000259" key="15">
    <source>
        <dbReference type="PROSITE" id="PS51471"/>
    </source>
</evidence>
<proteinExistence type="inferred from homology"/>
<comment type="catalytic activity">
    <reaction evidence="14">
        <text>L-prolyl-[collagen] + 2-oxoglutarate + O2 = trans-4-hydroxy-L-prolyl-[collagen] + succinate + CO2</text>
        <dbReference type="Rhea" id="RHEA:18945"/>
        <dbReference type="Rhea" id="RHEA-COMP:11676"/>
        <dbReference type="Rhea" id="RHEA-COMP:11680"/>
        <dbReference type="ChEBI" id="CHEBI:15379"/>
        <dbReference type="ChEBI" id="CHEBI:16526"/>
        <dbReference type="ChEBI" id="CHEBI:16810"/>
        <dbReference type="ChEBI" id="CHEBI:30031"/>
        <dbReference type="ChEBI" id="CHEBI:50342"/>
        <dbReference type="ChEBI" id="CHEBI:61965"/>
        <dbReference type="EC" id="1.14.11.2"/>
    </reaction>
</comment>
<evidence type="ECO:0000256" key="13">
    <source>
        <dbReference type="ARBA" id="ARBA00023180"/>
    </source>
</evidence>
<gene>
    <name evidence="16" type="ORF">MICPUN_70761</name>
</gene>
<accession>C1EE65</accession>
<keyword evidence="11" id="KW-0408">Iron</keyword>